<dbReference type="Proteomes" id="UP000799536">
    <property type="component" value="Unassembled WGS sequence"/>
</dbReference>
<evidence type="ECO:0000259" key="4">
    <source>
        <dbReference type="PROSITE" id="PS51387"/>
    </source>
</evidence>
<dbReference type="PANTHER" id="PTHR13878">
    <property type="entry name" value="GULONOLACTONE OXIDASE"/>
    <property type="match status" value="1"/>
</dbReference>
<evidence type="ECO:0000256" key="2">
    <source>
        <dbReference type="ARBA" id="ARBA00023002"/>
    </source>
</evidence>
<feature type="non-terminal residue" evidence="5">
    <location>
        <position position="593"/>
    </location>
</feature>
<organism evidence="5 6">
    <name type="scientific">Delitschia confertaspora ATCC 74209</name>
    <dbReference type="NCBI Taxonomy" id="1513339"/>
    <lineage>
        <taxon>Eukaryota</taxon>
        <taxon>Fungi</taxon>
        <taxon>Dikarya</taxon>
        <taxon>Ascomycota</taxon>
        <taxon>Pezizomycotina</taxon>
        <taxon>Dothideomycetes</taxon>
        <taxon>Pleosporomycetidae</taxon>
        <taxon>Pleosporales</taxon>
        <taxon>Delitschiaceae</taxon>
        <taxon>Delitschia</taxon>
    </lineage>
</organism>
<accession>A0A9P4JJ29</accession>
<dbReference type="InterPro" id="IPR050432">
    <property type="entry name" value="FAD-linked_Oxidoreductases_BP"/>
</dbReference>
<keyword evidence="6" id="KW-1185">Reference proteome</keyword>
<gene>
    <name evidence="5" type="ORF">GQ43DRAFT_441928</name>
</gene>
<feature type="domain" description="FAD-binding PCMH-type" evidence="4">
    <location>
        <begin position="133"/>
        <end position="316"/>
    </location>
</feature>
<dbReference type="AlphaFoldDB" id="A0A9P4JJ29"/>
<dbReference type="InterPro" id="IPR016166">
    <property type="entry name" value="FAD-bd_PCMH"/>
</dbReference>
<reference evidence="5" key="1">
    <citation type="journal article" date="2020" name="Stud. Mycol.">
        <title>101 Dothideomycetes genomes: a test case for predicting lifestyles and emergence of pathogens.</title>
        <authorList>
            <person name="Haridas S."/>
            <person name="Albert R."/>
            <person name="Binder M."/>
            <person name="Bloem J."/>
            <person name="Labutti K."/>
            <person name="Salamov A."/>
            <person name="Andreopoulos B."/>
            <person name="Baker S."/>
            <person name="Barry K."/>
            <person name="Bills G."/>
            <person name="Bluhm B."/>
            <person name="Cannon C."/>
            <person name="Castanera R."/>
            <person name="Culley D."/>
            <person name="Daum C."/>
            <person name="Ezra D."/>
            <person name="Gonzalez J."/>
            <person name="Henrissat B."/>
            <person name="Kuo A."/>
            <person name="Liang C."/>
            <person name="Lipzen A."/>
            <person name="Lutzoni F."/>
            <person name="Magnuson J."/>
            <person name="Mondo S."/>
            <person name="Nolan M."/>
            <person name="Ohm R."/>
            <person name="Pangilinan J."/>
            <person name="Park H.-J."/>
            <person name="Ramirez L."/>
            <person name="Alfaro M."/>
            <person name="Sun H."/>
            <person name="Tritt A."/>
            <person name="Yoshinaga Y."/>
            <person name="Zwiers L.-H."/>
            <person name="Turgeon B."/>
            <person name="Goodwin S."/>
            <person name="Spatafora J."/>
            <person name="Crous P."/>
            <person name="Grigoriev I."/>
        </authorList>
    </citation>
    <scope>NUCLEOTIDE SEQUENCE</scope>
    <source>
        <strain evidence="5">ATCC 74209</strain>
    </source>
</reference>
<feature type="signal peptide" evidence="3">
    <location>
        <begin position="1"/>
        <end position="19"/>
    </location>
</feature>
<name>A0A9P4JJ29_9PLEO</name>
<dbReference type="OrthoDB" id="9983560at2759"/>
<feature type="chain" id="PRO_5040308198" evidence="3">
    <location>
        <begin position="20"/>
        <end position="593"/>
    </location>
</feature>
<evidence type="ECO:0000313" key="6">
    <source>
        <dbReference type="Proteomes" id="UP000799536"/>
    </source>
</evidence>
<proteinExistence type="inferred from homology"/>
<dbReference type="PROSITE" id="PS51387">
    <property type="entry name" value="FAD_PCMH"/>
    <property type="match status" value="1"/>
</dbReference>
<sequence>MVGASTCLSLLAITGLASAAATARPRWKGEVIRSGGTTYECKCYSDNACWPSPNQWKALNATVGGTLQVALPPAAVCYNKVGNLSTYNAAQCAEVTAKWADEQFIVDTQVGNLWPLYTNNTCLPSSDPSKTCTKGFYPEYVIMATKKEHIKAGVDFARENNLRLLIRNTGHDFMGRSAGWGSLAINTHSFRSTEFNKKYSGPGGYTGAYATLGSGVQARDIYKKAFEQTPKQVIVGGECPTVGYAGGYLQGGGHGPLAGIYGMAADQVLSFDVITADGKYRTANAAENPDLYWALKGGGPSTFAAVVSVTVKTFPEVKAAAAILNINSTLQATDDQMWDAFKKFHSMSNTFADNGMFVYFEIQPGRFHIQPFVGPRMDAAKLNSFIKPLKDYLDAKKIPYDTVTKEFPTFWEMYIDMFEDEFAGGNAAVGGRLFTTRDIAEHNDAIVESYKIAVKPTEKFMGFTIGHMVNPGYGNPNADNPINSKWRNASSFVINNVLLNGDESWAVRQEAADVVTNVVDEAMRKAAPYSGAYVNEGDINEPNWQSEYWGEKYPRLLKIKQKYDPNGVFYAQTTPGTEDWEVINYGTKLCKKV</sequence>
<dbReference type="EMBL" id="ML994042">
    <property type="protein sequence ID" value="KAF2200040.1"/>
    <property type="molecule type" value="Genomic_DNA"/>
</dbReference>
<dbReference type="PANTHER" id="PTHR13878:SF97">
    <property type="entry name" value="ISOAMYL ALCOHOL OXIDASE"/>
    <property type="match status" value="1"/>
</dbReference>
<dbReference type="InterPro" id="IPR012951">
    <property type="entry name" value="BBE"/>
</dbReference>
<evidence type="ECO:0000256" key="3">
    <source>
        <dbReference type="SAM" id="SignalP"/>
    </source>
</evidence>
<evidence type="ECO:0000313" key="5">
    <source>
        <dbReference type="EMBL" id="KAF2200040.1"/>
    </source>
</evidence>
<dbReference type="Pfam" id="PF08031">
    <property type="entry name" value="BBE"/>
    <property type="match status" value="1"/>
</dbReference>
<dbReference type="InterPro" id="IPR036318">
    <property type="entry name" value="FAD-bd_PCMH-like_sf"/>
</dbReference>
<dbReference type="GO" id="GO:0016491">
    <property type="term" value="F:oxidoreductase activity"/>
    <property type="evidence" value="ECO:0007669"/>
    <property type="project" value="UniProtKB-KW"/>
</dbReference>
<dbReference type="InterPro" id="IPR006094">
    <property type="entry name" value="Oxid_FAD_bind_N"/>
</dbReference>
<dbReference type="GO" id="GO:0071949">
    <property type="term" value="F:FAD binding"/>
    <property type="evidence" value="ECO:0007669"/>
    <property type="project" value="InterPro"/>
</dbReference>
<keyword evidence="3" id="KW-0732">Signal</keyword>
<comment type="similarity">
    <text evidence="1">Belongs to the oxygen-dependent FAD-linked oxidoreductase family.</text>
</comment>
<dbReference type="Gene3D" id="3.30.465.10">
    <property type="match status" value="2"/>
</dbReference>
<dbReference type="Pfam" id="PF01565">
    <property type="entry name" value="FAD_binding_4"/>
    <property type="match status" value="1"/>
</dbReference>
<keyword evidence="2" id="KW-0560">Oxidoreductase</keyword>
<dbReference type="InterPro" id="IPR016169">
    <property type="entry name" value="FAD-bd_PCMH_sub2"/>
</dbReference>
<evidence type="ECO:0000256" key="1">
    <source>
        <dbReference type="ARBA" id="ARBA00005466"/>
    </source>
</evidence>
<dbReference type="SUPFAM" id="SSF56176">
    <property type="entry name" value="FAD-binding/transporter-associated domain-like"/>
    <property type="match status" value="1"/>
</dbReference>
<comment type="caution">
    <text evidence="5">The sequence shown here is derived from an EMBL/GenBank/DDBJ whole genome shotgun (WGS) entry which is preliminary data.</text>
</comment>
<protein>
    <submittedName>
        <fullName evidence="5">FAD-binding domain-containing protein</fullName>
    </submittedName>
</protein>